<evidence type="ECO:0000313" key="4">
    <source>
        <dbReference type="EMBL" id="KAK9144112.1"/>
    </source>
</evidence>
<dbReference type="InterPro" id="IPR028098">
    <property type="entry name" value="Glyco_trans_4-like_N"/>
</dbReference>
<dbReference type="InterPro" id="IPR001296">
    <property type="entry name" value="Glyco_trans_1"/>
</dbReference>
<name>A0AAP0PHF0_9MAGN</name>
<dbReference type="EMBL" id="JBBNAE010000002">
    <property type="protein sequence ID" value="KAK9144112.1"/>
    <property type="molecule type" value="Genomic_DNA"/>
</dbReference>
<dbReference type="Pfam" id="PF13439">
    <property type="entry name" value="Glyco_transf_4"/>
    <property type="match status" value="1"/>
</dbReference>
<feature type="domain" description="Glycosyl transferase family 1" evidence="2">
    <location>
        <begin position="326"/>
        <end position="472"/>
    </location>
</feature>
<evidence type="ECO:0000259" key="3">
    <source>
        <dbReference type="Pfam" id="PF13439"/>
    </source>
</evidence>
<accession>A0AAP0PHF0</accession>
<dbReference type="AlphaFoldDB" id="A0AAP0PHF0"/>
<dbReference type="PANTHER" id="PTHR46686:SF5">
    <property type="entry name" value="GLYCOSYLTRANSFERASE"/>
    <property type="match status" value="1"/>
</dbReference>
<evidence type="ECO:0000313" key="5">
    <source>
        <dbReference type="Proteomes" id="UP001417504"/>
    </source>
</evidence>
<reference evidence="4 5" key="1">
    <citation type="submission" date="2024-01" db="EMBL/GenBank/DDBJ databases">
        <title>Genome assemblies of Stephania.</title>
        <authorList>
            <person name="Yang L."/>
        </authorList>
    </citation>
    <scope>NUCLEOTIDE SEQUENCE [LARGE SCALE GENOMIC DNA]</scope>
    <source>
        <strain evidence="4">QJT</strain>
        <tissue evidence="4">Leaf</tissue>
    </source>
</reference>
<dbReference type="Gene3D" id="3.40.50.2000">
    <property type="entry name" value="Glycogen Phosphorylase B"/>
    <property type="match status" value="2"/>
</dbReference>
<dbReference type="GO" id="GO:0016757">
    <property type="term" value="F:glycosyltransferase activity"/>
    <property type="evidence" value="ECO:0007669"/>
    <property type="project" value="UniProtKB-KW"/>
</dbReference>
<dbReference type="SUPFAM" id="SSF53756">
    <property type="entry name" value="UDP-Glycosyltransferase/glycogen phosphorylase"/>
    <property type="match status" value="1"/>
</dbReference>
<dbReference type="Pfam" id="PF00534">
    <property type="entry name" value="Glycos_transf_1"/>
    <property type="match status" value="1"/>
</dbReference>
<dbReference type="CDD" id="cd03801">
    <property type="entry name" value="GT4_PimA-like"/>
    <property type="match status" value="1"/>
</dbReference>
<gene>
    <name evidence="4" type="ORF">Sjap_004015</name>
</gene>
<comment type="caution">
    <text evidence="4">The sequence shown here is derived from an EMBL/GenBank/DDBJ whole genome shotgun (WGS) entry which is preliminary data.</text>
</comment>
<protein>
    <submittedName>
        <fullName evidence="4">Uncharacterized protein</fullName>
    </submittedName>
</protein>
<keyword evidence="1" id="KW-0328">Glycosyltransferase</keyword>
<evidence type="ECO:0000259" key="2">
    <source>
        <dbReference type="Pfam" id="PF00534"/>
    </source>
</evidence>
<proteinExistence type="predicted"/>
<feature type="domain" description="Glycosyltransferase subfamily 4-like N-terminal" evidence="3">
    <location>
        <begin position="119"/>
        <end position="299"/>
    </location>
</feature>
<evidence type="ECO:0000256" key="1">
    <source>
        <dbReference type="ARBA" id="ARBA00022676"/>
    </source>
</evidence>
<keyword evidence="5" id="KW-1185">Reference proteome</keyword>
<keyword evidence="1" id="KW-0808">Transferase</keyword>
<organism evidence="4 5">
    <name type="scientific">Stephania japonica</name>
    <dbReference type="NCBI Taxonomy" id="461633"/>
    <lineage>
        <taxon>Eukaryota</taxon>
        <taxon>Viridiplantae</taxon>
        <taxon>Streptophyta</taxon>
        <taxon>Embryophyta</taxon>
        <taxon>Tracheophyta</taxon>
        <taxon>Spermatophyta</taxon>
        <taxon>Magnoliopsida</taxon>
        <taxon>Ranunculales</taxon>
        <taxon>Menispermaceae</taxon>
        <taxon>Menispermoideae</taxon>
        <taxon>Cissampelideae</taxon>
        <taxon>Stephania</taxon>
    </lineage>
</organism>
<dbReference type="PANTHER" id="PTHR46686">
    <property type="entry name" value="GLYCOSYLTRANSFERASE"/>
    <property type="match status" value="1"/>
</dbReference>
<sequence length="506" mass="57012">MAFNNKPKKPTNLSTSQSMKTMKTMKTMNLRRRTSLAFILLFTALLALLLLLLHYQHRGATSAACGTCRVSTTAALSWRSGDLRHAEFAWNRLPFTDNYQSPPLRIAVFSRKWPVNGSPGGMERHALTLYTALARRRGHQIHVFTSPPSIETDQADQPGSPQIHFHEGLPGQWRYNLAWKQFQEENKKLAFDVIHSESVALPHWLARDLPNLAVSWHGIALESLQSTIYQDLARRPNEPISTTFNASLYGVVPKVLKEIRFFKNYANHVAISDSCGEMLRDVYQIPSKRVHVILNGVNEAEFEDTTKVLGMEFRLAHKVPLNASLVMGVAGRLVKDKGHPLLYQSFTSLLTKHPDVYLIVAGSGPWEQRYREMGERVVVLGSLHPSELKGFYNAIDVFVNPTLRPQGLDLTLMEAMMCGKPVLASRFPSIKGSVVVSDEFGFMFSPNVESLLEALLLVVGEGKERLQRMGKACAEYARSMFTAQKMALAYERLFLCIKDETFCHYS</sequence>
<dbReference type="Proteomes" id="UP001417504">
    <property type="component" value="Unassembled WGS sequence"/>
</dbReference>